<keyword evidence="2" id="KW-0732">Signal</keyword>
<keyword evidence="5" id="KW-1185">Reference proteome</keyword>
<reference evidence="5" key="1">
    <citation type="journal article" date="2005" name="Nature">
        <title>Sequencing of Aspergillus nidulans and comparative analysis with A. fumigatus and A. oryzae.</title>
        <authorList>
            <person name="Galagan J.E."/>
            <person name="Calvo S.E."/>
            <person name="Cuomo C."/>
            <person name="Ma L.J."/>
            <person name="Wortman J.R."/>
            <person name="Batzoglou S."/>
            <person name="Lee S.I."/>
            <person name="Basturkmen M."/>
            <person name="Spevak C.C."/>
            <person name="Clutterbuck J."/>
            <person name="Kapitonov V."/>
            <person name="Jurka J."/>
            <person name="Scazzocchio C."/>
            <person name="Farman M."/>
            <person name="Butler J."/>
            <person name="Purcell S."/>
            <person name="Harris S."/>
            <person name="Braus G.H."/>
            <person name="Draht O."/>
            <person name="Busch S."/>
            <person name="D'Enfert C."/>
            <person name="Bouchier C."/>
            <person name="Goldman G.H."/>
            <person name="Bell-Pedersen D."/>
            <person name="Griffiths-Jones S."/>
            <person name="Doonan J.H."/>
            <person name="Yu J."/>
            <person name="Vienken K."/>
            <person name="Pain A."/>
            <person name="Freitag M."/>
            <person name="Selker E.U."/>
            <person name="Archer D.B."/>
            <person name="Penalva M.A."/>
            <person name="Oakley B.R."/>
            <person name="Momany M."/>
            <person name="Tanaka T."/>
            <person name="Kumagai T."/>
            <person name="Asai K."/>
            <person name="Machida M."/>
            <person name="Nierman W.C."/>
            <person name="Denning D.W."/>
            <person name="Caddick M."/>
            <person name="Hynes M."/>
            <person name="Paoletti M."/>
            <person name="Fischer R."/>
            <person name="Miller B."/>
            <person name="Dyer P."/>
            <person name="Sachs M.S."/>
            <person name="Osmani S.A."/>
            <person name="Birren B.W."/>
        </authorList>
    </citation>
    <scope>NUCLEOTIDE SEQUENCE [LARGE SCALE GENOMIC DNA]</scope>
    <source>
        <strain evidence="5">FGSC A4 / ATCC 38163 / CBS 112.46 / NRRL 194 / M139</strain>
    </source>
</reference>
<evidence type="ECO:0000256" key="2">
    <source>
        <dbReference type="SAM" id="SignalP"/>
    </source>
</evidence>
<dbReference type="Pfam" id="PF24764">
    <property type="entry name" value="rva_4"/>
    <property type="match status" value="1"/>
</dbReference>
<dbReference type="eggNOG" id="ENOG502T2UK">
    <property type="taxonomic scope" value="Eukaryota"/>
</dbReference>
<evidence type="ECO:0000313" key="4">
    <source>
        <dbReference type="EMBL" id="CBF80221.1"/>
    </source>
</evidence>
<feature type="signal peptide" evidence="2">
    <location>
        <begin position="1"/>
        <end position="21"/>
    </location>
</feature>
<feature type="domain" description="Integrase core" evidence="3">
    <location>
        <begin position="318"/>
        <end position="378"/>
    </location>
</feature>
<dbReference type="AlphaFoldDB" id="Q5AV38"/>
<dbReference type="InParanoid" id="Q5AV38"/>
<name>Q5AV38_EMENI</name>
<protein>
    <recommendedName>
        <fullName evidence="3">Integrase core domain-containing protein</fullName>
    </recommendedName>
</protein>
<dbReference type="OrthoDB" id="5392716at2759"/>
<feature type="region of interest" description="Disordered" evidence="1">
    <location>
        <begin position="539"/>
        <end position="652"/>
    </location>
</feature>
<dbReference type="PANTHER" id="PTHR46791:SF5">
    <property type="entry name" value="CLR5 DOMAIN-CONTAINING PROTEIN-RELATED"/>
    <property type="match status" value="1"/>
</dbReference>
<dbReference type="HOGENOM" id="CLU_420344_0_0_1"/>
<reference evidence="5" key="2">
    <citation type="journal article" date="2009" name="Fungal Genet. Biol.">
        <title>The 2008 update of the Aspergillus nidulans genome annotation: a community effort.</title>
        <authorList>
            <person name="Wortman J.R."/>
            <person name="Gilsenan J.M."/>
            <person name="Joardar V."/>
            <person name="Deegan J."/>
            <person name="Clutterbuck J."/>
            <person name="Andersen M.R."/>
            <person name="Archer D."/>
            <person name="Bencina M."/>
            <person name="Braus G."/>
            <person name="Coutinho P."/>
            <person name="von Dohren H."/>
            <person name="Doonan J."/>
            <person name="Driessen A.J."/>
            <person name="Durek P."/>
            <person name="Espeso E."/>
            <person name="Fekete E."/>
            <person name="Flipphi M."/>
            <person name="Estrada C.G."/>
            <person name="Geysens S."/>
            <person name="Goldman G."/>
            <person name="de Groot P.W."/>
            <person name="Hansen K."/>
            <person name="Harris S.D."/>
            <person name="Heinekamp T."/>
            <person name="Helmstaedt K."/>
            <person name="Henrissat B."/>
            <person name="Hofmann G."/>
            <person name="Homan T."/>
            <person name="Horio T."/>
            <person name="Horiuchi H."/>
            <person name="James S."/>
            <person name="Jones M."/>
            <person name="Karaffa L."/>
            <person name="Karanyi Z."/>
            <person name="Kato M."/>
            <person name="Keller N."/>
            <person name="Kelly D.E."/>
            <person name="Kiel J.A."/>
            <person name="Kim J.M."/>
            <person name="van der Klei I.J."/>
            <person name="Klis F.M."/>
            <person name="Kovalchuk A."/>
            <person name="Krasevec N."/>
            <person name="Kubicek C.P."/>
            <person name="Liu B."/>
            <person name="Maccabe A."/>
            <person name="Meyer V."/>
            <person name="Mirabito P."/>
            <person name="Miskei M."/>
            <person name="Mos M."/>
            <person name="Mullins J."/>
            <person name="Nelson D.R."/>
            <person name="Nielsen J."/>
            <person name="Oakley B.R."/>
            <person name="Osmani S.A."/>
            <person name="Pakula T."/>
            <person name="Paszewski A."/>
            <person name="Paulsen I."/>
            <person name="Pilsyk S."/>
            <person name="Pocsi I."/>
            <person name="Punt P.J."/>
            <person name="Ram A.F."/>
            <person name="Ren Q."/>
            <person name="Robellet X."/>
            <person name="Robson G."/>
            <person name="Seiboth B."/>
            <person name="van Solingen P."/>
            <person name="Specht T."/>
            <person name="Sun J."/>
            <person name="Taheri-Talesh N."/>
            <person name="Takeshita N."/>
            <person name="Ussery D."/>
            <person name="vanKuyk P.A."/>
            <person name="Visser H."/>
            <person name="van de Vondervoort P.J."/>
            <person name="de Vries R.P."/>
            <person name="Walton J."/>
            <person name="Xiang X."/>
            <person name="Xiong Y."/>
            <person name="Zeng A.P."/>
            <person name="Brandt B.W."/>
            <person name="Cornell M.J."/>
            <person name="van den Hondel C.A."/>
            <person name="Visser J."/>
            <person name="Oliver S.G."/>
            <person name="Turner G."/>
        </authorList>
    </citation>
    <scope>GENOME REANNOTATION</scope>
    <source>
        <strain evidence="5">FGSC A4 / ATCC 38163 / CBS 112.46 / NRRL 194 / M139</strain>
    </source>
</reference>
<dbReference type="GeneID" id="2869369"/>
<sequence>MVSQAMAWILVVGHALNLVLNKDSQLKIILPTPVTLSTSPAPAQFSPVMVRRIKDLGVLEVCFHEIVTDKRLHTDAKTKKKTHWGHADHGSEVSEPRWVLSHGVVQKLGLALLSHDGRILNHAELRPPVGFTWELRDWGHVSQGQVVASWLARDSYVGVVDSTADYYDKTATTIISAAIWGIKKQNCTVGANQVLHARIKVLFYQIGLEESELLEVLQQDGFDISARTLLYLRHKLGLYRRIKNPIAAQAQVESVLEQLCTELDHGQIEGYGKTLLHTYFRSKGHLMARDRLYSLYRELAPAAVRRRLQDLQRERGAYVVPGPNFIWSMDGYLKLAPYGIEIYAAIDAYSRYIIWIYVGITSRTAVSVLRQFLEAVQIIKRQPRIKNRLYLVPGKPFMNFNYPKNGVLNYGLEFDKNLLSSLQEDVQEWDPEEYLPSATYNWTKCDSLCQIAAKLYPRTIESFHDFIHIDLLPKLRDEYKKDGDQYTLAQTIRKSEPVYMAQDADRRQPLETFLSDWFQNKNRELETIYVIIVQKEDANTPPKAQKNVKETKKDFKNSLKKEAKSKSTLKIKPEPAVRKKHSFSVASIKPEPEDMPAIKKEKEEEDAKSPSNLPSTSVLLFKEEEDGVAYRTRNRHTLQPEDIERSAEFGPV</sequence>
<feature type="compositionally biased region" description="Polar residues" evidence="1">
    <location>
        <begin position="609"/>
        <end position="618"/>
    </location>
</feature>
<evidence type="ECO:0000256" key="1">
    <source>
        <dbReference type="SAM" id="MobiDB-lite"/>
    </source>
</evidence>
<evidence type="ECO:0000313" key="5">
    <source>
        <dbReference type="Proteomes" id="UP000000560"/>
    </source>
</evidence>
<accession>Q5AV38</accession>
<dbReference type="VEuPathDB" id="FungiDB:AN7842"/>
<proteinExistence type="predicted"/>
<feature type="compositionally biased region" description="Basic and acidic residues" evidence="1">
    <location>
        <begin position="638"/>
        <end position="652"/>
    </location>
</feature>
<dbReference type="PANTHER" id="PTHR46791">
    <property type="entry name" value="EXPRESSED PROTEIN"/>
    <property type="match status" value="1"/>
</dbReference>
<feature type="chain" id="PRO_5010234074" description="Integrase core domain-containing protein" evidence="2">
    <location>
        <begin position="22"/>
        <end position="652"/>
    </location>
</feature>
<organism evidence="4 5">
    <name type="scientific">Emericella nidulans (strain FGSC A4 / ATCC 38163 / CBS 112.46 / NRRL 194 / M139)</name>
    <name type="common">Aspergillus nidulans</name>
    <dbReference type="NCBI Taxonomy" id="227321"/>
    <lineage>
        <taxon>Eukaryota</taxon>
        <taxon>Fungi</taxon>
        <taxon>Dikarya</taxon>
        <taxon>Ascomycota</taxon>
        <taxon>Pezizomycotina</taxon>
        <taxon>Eurotiomycetes</taxon>
        <taxon>Eurotiomycetidae</taxon>
        <taxon>Eurotiales</taxon>
        <taxon>Aspergillaceae</taxon>
        <taxon>Aspergillus</taxon>
        <taxon>Aspergillus subgen. Nidulantes</taxon>
    </lineage>
</organism>
<accession>C8VDX0</accession>
<gene>
    <name evidence="4" type="ORF">ANIA_07842</name>
</gene>
<dbReference type="RefSeq" id="XP_681111.1">
    <property type="nucleotide sequence ID" value="XM_676019.1"/>
</dbReference>
<feature type="compositionally biased region" description="Basic and acidic residues" evidence="1">
    <location>
        <begin position="547"/>
        <end position="577"/>
    </location>
</feature>
<dbReference type="EMBL" id="BN001304">
    <property type="protein sequence ID" value="CBF80221.1"/>
    <property type="molecule type" value="Genomic_DNA"/>
</dbReference>
<dbReference type="KEGG" id="ani:ANIA_07842"/>
<dbReference type="InterPro" id="IPR058913">
    <property type="entry name" value="Integrase_dom_put"/>
</dbReference>
<dbReference type="Proteomes" id="UP000000560">
    <property type="component" value="Chromosome IV"/>
</dbReference>
<evidence type="ECO:0000259" key="3">
    <source>
        <dbReference type="Pfam" id="PF24764"/>
    </source>
</evidence>
<feature type="compositionally biased region" description="Basic and acidic residues" evidence="1">
    <location>
        <begin position="590"/>
        <end position="608"/>
    </location>
</feature>